<keyword evidence="1" id="KW-0732">Signal</keyword>
<dbReference type="Gene3D" id="2.30.30.40">
    <property type="entry name" value="SH3 Domains"/>
    <property type="match status" value="1"/>
</dbReference>
<evidence type="ECO:0000313" key="2">
    <source>
        <dbReference type="EMBL" id="OFJ48759.1"/>
    </source>
</evidence>
<reference evidence="2 3" key="1">
    <citation type="submission" date="2016-10" db="EMBL/GenBank/DDBJ databases">
        <title>Updated version of Genome Assembly of Janthinobacterium lividum ERGS5:01.</title>
        <authorList>
            <person name="Kumar R."/>
            <person name="Acharya V."/>
            <person name="Singh D."/>
        </authorList>
    </citation>
    <scope>NUCLEOTIDE SEQUENCE [LARGE SCALE GENOMIC DNA]</scope>
    <source>
        <strain evidence="2 3">ERGS5:01</strain>
    </source>
</reference>
<protein>
    <recommendedName>
        <fullName evidence="4">SH3 domain-containing protein</fullName>
    </recommendedName>
</protein>
<comment type="caution">
    <text evidence="2">The sequence shown here is derived from an EMBL/GenBank/DDBJ whole genome shotgun (WGS) entry which is preliminary data.</text>
</comment>
<dbReference type="Pfam" id="PF06347">
    <property type="entry name" value="SH3_4"/>
    <property type="match status" value="2"/>
</dbReference>
<proteinExistence type="predicted"/>
<gene>
    <name evidence="2" type="ORF">BA896_007360</name>
</gene>
<feature type="chain" id="PRO_5009214659" description="SH3 domain-containing protein" evidence="1">
    <location>
        <begin position="28"/>
        <end position="153"/>
    </location>
</feature>
<dbReference type="EMBL" id="MAQB02000001">
    <property type="protein sequence ID" value="OFJ48759.1"/>
    <property type="molecule type" value="Genomic_DNA"/>
</dbReference>
<feature type="signal peptide" evidence="1">
    <location>
        <begin position="1"/>
        <end position="27"/>
    </location>
</feature>
<evidence type="ECO:0000313" key="3">
    <source>
        <dbReference type="Proteomes" id="UP000092634"/>
    </source>
</evidence>
<evidence type="ECO:0008006" key="4">
    <source>
        <dbReference type="Google" id="ProtNLM"/>
    </source>
</evidence>
<evidence type="ECO:0000256" key="1">
    <source>
        <dbReference type="SAM" id="SignalP"/>
    </source>
</evidence>
<sequence>MLKSALSSKLRWIAGTMLLLATAASHAVDFKTVGTTPVILYDAPSAKGGKLYVAPRGMPLEVVLSYGEWVKVRDASGEMAWTEAKGLSAKRNVVARAANLKVRVSPDDSASPIILVDKNVLLEMSEQPSSGWLKVRHKDGQSGYVKTSEVWGL</sequence>
<dbReference type="Proteomes" id="UP000092634">
    <property type="component" value="Unassembled WGS sequence"/>
</dbReference>
<dbReference type="AlphaFoldDB" id="A0A1E8PT20"/>
<name>A0A1E8PT20_9BURK</name>
<dbReference type="InterPro" id="IPR010466">
    <property type="entry name" value="DUF1058"/>
</dbReference>
<organism evidence="2 3">
    <name type="scientific">Janthinobacterium lividum</name>
    <dbReference type="NCBI Taxonomy" id="29581"/>
    <lineage>
        <taxon>Bacteria</taxon>
        <taxon>Pseudomonadati</taxon>
        <taxon>Pseudomonadota</taxon>
        <taxon>Betaproteobacteria</taxon>
        <taxon>Burkholderiales</taxon>
        <taxon>Oxalobacteraceae</taxon>
        <taxon>Janthinobacterium</taxon>
    </lineage>
</organism>
<accession>A0A1E8PT20</accession>